<dbReference type="GO" id="GO:0044732">
    <property type="term" value="C:mitotic spindle pole body"/>
    <property type="evidence" value="ECO:0007669"/>
    <property type="project" value="UniProtKB-ARBA"/>
</dbReference>
<comment type="similarity">
    <text evidence="3">Belongs to the DNA polymerase type-B-like family.</text>
</comment>
<dbReference type="InterPro" id="IPR054708">
    <property type="entry name" value="MTPAP-like_central"/>
</dbReference>
<dbReference type="SUPFAM" id="SSF81301">
    <property type="entry name" value="Nucleotidyltransferase"/>
    <property type="match status" value="1"/>
</dbReference>
<dbReference type="Gene3D" id="1.10.1410.10">
    <property type="match status" value="1"/>
</dbReference>
<dbReference type="FunFam" id="1.25.10.10:FF:000019">
    <property type="entry name" value="Cytoskeleton-associated protein 5"/>
    <property type="match status" value="1"/>
</dbReference>
<feature type="region of interest" description="Disordered" evidence="13">
    <location>
        <begin position="2411"/>
        <end position="2431"/>
    </location>
</feature>
<keyword evidence="7" id="KW-0479">Metal-binding</keyword>
<dbReference type="PANTHER" id="PTHR12609">
    <property type="entry name" value="MICROTUBULE ASSOCIATED PROTEIN XMAP215"/>
    <property type="match status" value="1"/>
</dbReference>
<keyword evidence="5" id="KW-0963">Cytoplasm</keyword>
<dbReference type="InterPro" id="IPR016024">
    <property type="entry name" value="ARM-type_fold"/>
</dbReference>
<dbReference type="FunFam" id="3.30.460.10:FF:000006">
    <property type="entry name" value="non-canonical poly(A) RNA polymerase PAPD5"/>
    <property type="match status" value="1"/>
</dbReference>
<dbReference type="SUPFAM" id="SSF48371">
    <property type="entry name" value="ARM repeat"/>
    <property type="match status" value="1"/>
</dbReference>
<feature type="compositionally biased region" description="Polar residues" evidence="13">
    <location>
        <begin position="1"/>
        <end position="17"/>
    </location>
</feature>
<gene>
    <name evidence="15" type="primary">STU2</name>
    <name evidence="15" type="ORF">BGZ70_001109</name>
</gene>
<dbReference type="GO" id="GO:1990817">
    <property type="term" value="F:poly(A) RNA polymerase activity"/>
    <property type="evidence" value="ECO:0007669"/>
    <property type="project" value="UniProtKB-EC"/>
</dbReference>
<feature type="domain" description="TOG" evidence="14">
    <location>
        <begin position="1180"/>
        <end position="1411"/>
    </location>
</feature>
<evidence type="ECO:0000259" key="14">
    <source>
        <dbReference type="SMART" id="SM01349"/>
    </source>
</evidence>
<feature type="compositionally biased region" description="Polar residues" evidence="13">
    <location>
        <begin position="2411"/>
        <end position="2428"/>
    </location>
</feature>
<feature type="region of interest" description="Disordered" evidence="13">
    <location>
        <begin position="2371"/>
        <end position="2390"/>
    </location>
</feature>
<feature type="compositionally biased region" description="Basic residues" evidence="13">
    <location>
        <begin position="496"/>
        <end position="505"/>
    </location>
</feature>
<feature type="region of interest" description="Disordered" evidence="13">
    <location>
        <begin position="2444"/>
        <end position="2581"/>
    </location>
</feature>
<evidence type="ECO:0000256" key="10">
    <source>
        <dbReference type="ARBA" id="ARBA00023212"/>
    </source>
</evidence>
<dbReference type="OrthoDB" id="205662at2759"/>
<feature type="region of interest" description="Disordered" evidence="13">
    <location>
        <begin position="470"/>
        <end position="505"/>
    </location>
</feature>
<evidence type="ECO:0000256" key="5">
    <source>
        <dbReference type="ARBA" id="ARBA00022490"/>
    </source>
</evidence>
<keyword evidence="10" id="KW-0206">Cytoskeleton</keyword>
<dbReference type="GO" id="GO:0005881">
    <property type="term" value="C:cytoplasmic microtubule"/>
    <property type="evidence" value="ECO:0007669"/>
    <property type="project" value="UniProtKB-ARBA"/>
</dbReference>
<feature type="region of interest" description="Disordered" evidence="13">
    <location>
        <begin position="62"/>
        <end position="89"/>
    </location>
</feature>
<evidence type="ECO:0000256" key="1">
    <source>
        <dbReference type="ARBA" id="ARBA00001936"/>
    </source>
</evidence>
<feature type="compositionally biased region" description="Low complexity" evidence="13">
    <location>
        <begin position="2612"/>
        <end position="2626"/>
    </location>
</feature>
<dbReference type="GO" id="GO:0051315">
    <property type="term" value="P:attachment of mitotic spindle microtubules to kinetochore"/>
    <property type="evidence" value="ECO:0007669"/>
    <property type="project" value="UniProtKB-ARBA"/>
</dbReference>
<name>A0A9P6JC28_MORAP</name>
<dbReference type="GO" id="GO:1990498">
    <property type="term" value="C:mitotic spindle microtubule"/>
    <property type="evidence" value="ECO:0007669"/>
    <property type="project" value="UniProtKB-ARBA"/>
</dbReference>
<feature type="region of interest" description="Disordered" evidence="13">
    <location>
        <begin position="1655"/>
        <end position="1774"/>
    </location>
</feature>
<dbReference type="InterPro" id="IPR011989">
    <property type="entry name" value="ARM-like"/>
</dbReference>
<comment type="similarity">
    <text evidence="11">Belongs to the TOG/XMAP215 family.</text>
</comment>
<feature type="domain" description="TOG" evidence="14">
    <location>
        <begin position="856"/>
        <end position="1088"/>
    </location>
</feature>
<proteinExistence type="inferred from homology"/>
<dbReference type="Pfam" id="PF02985">
    <property type="entry name" value="HEAT"/>
    <property type="match status" value="1"/>
</dbReference>
<evidence type="ECO:0000256" key="8">
    <source>
        <dbReference type="ARBA" id="ARBA00022737"/>
    </source>
</evidence>
<dbReference type="CDD" id="cd05402">
    <property type="entry name" value="NT_PAP_TUTase"/>
    <property type="match status" value="1"/>
</dbReference>
<reference evidence="15" key="1">
    <citation type="journal article" date="2020" name="Fungal Divers.">
        <title>Resolving the Mortierellaceae phylogeny through synthesis of multi-gene phylogenetics and phylogenomics.</title>
        <authorList>
            <person name="Vandepol N."/>
            <person name="Liber J."/>
            <person name="Desiro A."/>
            <person name="Na H."/>
            <person name="Kennedy M."/>
            <person name="Barry K."/>
            <person name="Grigoriev I.V."/>
            <person name="Miller A.N."/>
            <person name="O'Donnell K."/>
            <person name="Stajich J.E."/>
            <person name="Bonito G."/>
        </authorList>
    </citation>
    <scope>NUCLEOTIDE SEQUENCE</scope>
    <source>
        <strain evidence="15">CK1249</strain>
    </source>
</reference>
<evidence type="ECO:0000313" key="16">
    <source>
        <dbReference type="Proteomes" id="UP000738359"/>
    </source>
</evidence>
<feature type="compositionally biased region" description="Gly residues" evidence="13">
    <location>
        <begin position="2627"/>
        <end position="2640"/>
    </location>
</feature>
<feature type="compositionally biased region" description="Low complexity" evidence="13">
    <location>
        <begin position="2544"/>
        <end position="2556"/>
    </location>
</feature>
<keyword evidence="16" id="KW-1185">Reference proteome</keyword>
<dbReference type="InterPro" id="IPR002058">
    <property type="entry name" value="PAP_assoc"/>
</dbReference>
<dbReference type="Pfam" id="PF03828">
    <property type="entry name" value="PAP_assoc"/>
    <property type="match status" value="1"/>
</dbReference>
<feature type="compositionally biased region" description="Polar residues" evidence="13">
    <location>
        <begin position="2216"/>
        <end position="2235"/>
    </location>
</feature>
<dbReference type="Gene3D" id="1.25.10.10">
    <property type="entry name" value="Leucine-rich Repeat Variant"/>
    <property type="match status" value="4"/>
</dbReference>
<dbReference type="PROSITE" id="PS50077">
    <property type="entry name" value="HEAT_REPEAT"/>
    <property type="match status" value="1"/>
</dbReference>
<dbReference type="FunFam" id="1.25.10.10:FF:000068">
    <property type="entry name" value="cytoskeleton-associated protein 5 isoform X1"/>
    <property type="match status" value="1"/>
</dbReference>
<feature type="region of interest" description="Disordered" evidence="13">
    <location>
        <begin position="2612"/>
        <end position="2640"/>
    </location>
</feature>
<protein>
    <recommendedName>
        <fullName evidence="4">polynucleotide adenylyltransferase</fullName>
        <ecNumber evidence="4">2.7.7.19</ecNumber>
    </recommendedName>
</protein>
<evidence type="ECO:0000256" key="4">
    <source>
        <dbReference type="ARBA" id="ARBA00012388"/>
    </source>
</evidence>
<dbReference type="InterPro" id="IPR000357">
    <property type="entry name" value="HEAT"/>
</dbReference>
<dbReference type="EC" id="2.7.7.19" evidence="4"/>
<feature type="compositionally biased region" description="Low complexity" evidence="13">
    <location>
        <begin position="2508"/>
        <end position="2521"/>
    </location>
</feature>
<dbReference type="InterPro" id="IPR034085">
    <property type="entry name" value="TOG"/>
</dbReference>
<dbReference type="EMBL" id="JAAAHY010000123">
    <property type="protein sequence ID" value="KAF9966831.1"/>
    <property type="molecule type" value="Genomic_DNA"/>
</dbReference>
<evidence type="ECO:0000256" key="9">
    <source>
        <dbReference type="ARBA" id="ARBA00022842"/>
    </source>
</evidence>
<feature type="compositionally biased region" description="Low complexity" evidence="13">
    <location>
        <begin position="1155"/>
        <end position="1169"/>
    </location>
</feature>
<feature type="compositionally biased region" description="Basic and acidic residues" evidence="13">
    <location>
        <begin position="405"/>
        <end position="414"/>
    </location>
</feature>
<evidence type="ECO:0000256" key="7">
    <source>
        <dbReference type="ARBA" id="ARBA00022723"/>
    </source>
</evidence>
<evidence type="ECO:0000256" key="6">
    <source>
        <dbReference type="ARBA" id="ARBA00022679"/>
    </source>
</evidence>
<feature type="region of interest" description="Disordered" evidence="13">
    <location>
        <begin position="396"/>
        <end position="421"/>
    </location>
</feature>
<dbReference type="InterPro" id="IPR021133">
    <property type="entry name" value="HEAT_type_2"/>
</dbReference>
<comment type="caution">
    <text evidence="15">The sequence shown here is derived from an EMBL/GenBank/DDBJ whole genome shotgun (WGS) entry which is preliminary data.</text>
</comment>
<dbReference type="SMART" id="SM01349">
    <property type="entry name" value="TOG"/>
    <property type="match status" value="4"/>
</dbReference>
<accession>A0A9P6JC28</accession>
<dbReference type="GO" id="GO:0099070">
    <property type="term" value="C:static microtubule bundle"/>
    <property type="evidence" value="ECO:0007669"/>
    <property type="project" value="UniProtKB-ARBA"/>
</dbReference>
<feature type="region of interest" description="Disordered" evidence="13">
    <location>
        <begin position="1"/>
        <end position="43"/>
    </location>
</feature>
<dbReference type="Pfam" id="PF22600">
    <property type="entry name" value="MTPAP-like_central"/>
    <property type="match status" value="1"/>
</dbReference>
<evidence type="ECO:0000256" key="12">
    <source>
        <dbReference type="PROSITE-ProRule" id="PRU00103"/>
    </source>
</evidence>
<dbReference type="Pfam" id="PF21041">
    <property type="entry name" value="XMAP215_CLASP_TOG"/>
    <property type="match status" value="3"/>
</dbReference>
<feature type="compositionally biased region" description="Low complexity" evidence="13">
    <location>
        <begin position="2242"/>
        <end position="2252"/>
    </location>
</feature>
<dbReference type="GO" id="GO:0000022">
    <property type="term" value="P:mitotic spindle elongation"/>
    <property type="evidence" value="ECO:0007669"/>
    <property type="project" value="UniProtKB-ARBA"/>
</dbReference>
<dbReference type="InterPro" id="IPR043519">
    <property type="entry name" value="NT_sf"/>
</dbReference>
<keyword evidence="8" id="KW-0677">Repeat</keyword>
<keyword evidence="9" id="KW-0460">Magnesium</keyword>
<dbReference type="SUPFAM" id="SSF81631">
    <property type="entry name" value="PAP/OAS1 substrate-binding domain"/>
    <property type="match status" value="1"/>
</dbReference>
<dbReference type="GO" id="GO:0051010">
    <property type="term" value="F:microtubule plus-end binding"/>
    <property type="evidence" value="ECO:0007669"/>
    <property type="project" value="InterPro"/>
</dbReference>
<feature type="domain" description="TOG" evidence="14">
    <location>
        <begin position="558"/>
        <end position="816"/>
    </location>
</feature>
<evidence type="ECO:0000256" key="2">
    <source>
        <dbReference type="ARBA" id="ARBA00004245"/>
    </source>
</evidence>
<feature type="region of interest" description="Disordered" evidence="13">
    <location>
        <begin position="2184"/>
        <end position="2303"/>
    </location>
</feature>
<comment type="cofactor">
    <cofactor evidence="1">
        <name>Mn(2+)</name>
        <dbReference type="ChEBI" id="CHEBI:29035"/>
    </cofactor>
</comment>
<feature type="compositionally biased region" description="Low complexity" evidence="13">
    <location>
        <begin position="1706"/>
        <end position="1717"/>
    </location>
</feature>
<dbReference type="InterPro" id="IPR048491">
    <property type="entry name" value="XMAP215_CLASP_TOG"/>
</dbReference>
<dbReference type="Gene3D" id="3.30.460.10">
    <property type="entry name" value="Beta Polymerase, domain 2"/>
    <property type="match status" value="1"/>
</dbReference>
<feature type="region of interest" description="Disordered" evidence="13">
    <location>
        <begin position="549"/>
        <end position="574"/>
    </location>
</feature>
<feature type="compositionally biased region" description="Polar residues" evidence="13">
    <location>
        <begin position="2522"/>
        <end position="2543"/>
    </location>
</feature>
<feature type="compositionally biased region" description="Low complexity" evidence="13">
    <location>
        <begin position="2477"/>
        <end position="2496"/>
    </location>
</feature>
<feature type="compositionally biased region" description="Low complexity" evidence="13">
    <location>
        <begin position="2187"/>
        <end position="2210"/>
    </location>
</feature>
<dbReference type="GO" id="GO:0046785">
    <property type="term" value="P:microtubule polymerization"/>
    <property type="evidence" value="ECO:0007669"/>
    <property type="project" value="InterPro"/>
</dbReference>
<evidence type="ECO:0000256" key="3">
    <source>
        <dbReference type="ARBA" id="ARBA00008593"/>
    </source>
</evidence>
<evidence type="ECO:0000256" key="13">
    <source>
        <dbReference type="SAM" id="MobiDB-lite"/>
    </source>
</evidence>
<dbReference type="GO" id="GO:0010605">
    <property type="term" value="P:negative regulation of macromolecule metabolic process"/>
    <property type="evidence" value="ECO:0007669"/>
    <property type="project" value="UniProtKB-ARBA"/>
</dbReference>
<dbReference type="GO" id="GO:0046872">
    <property type="term" value="F:metal ion binding"/>
    <property type="evidence" value="ECO:0007669"/>
    <property type="project" value="UniProtKB-KW"/>
</dbReference>
<dbReference type="GO" id="GO:0030951">
    <property type="term" value="P:establishment or maintenance of microtubule cytoskeleton polarity"/>
    <property type="evidence" value="ECO:0007669"/>
    <property type="project" value="InterPro"/>
</dbReference>
<feature type="compositionally biased region" description="Low complexity" evidence="13">
    <location>
        <begin position="2272"/>
        <end position="2288"/>
    </location>
</feature>
<organism evidence="15 16">
    <name type="scientific">Mortierella alpina</name>
    <name type="common">Oleaginous fungus</name>
    <name type="synonym">Mortierella renispora</name>
    <dbReference type="NCBI Taxonomy" id="64518"/>
    <lineage>
        <taxon>Eukaryota</taxon>
        <taxon>Fungi</taxon>
        <taxon>Fungi incertae sedis</taxon>
        <taxon>Mucoromycota</taxon>
        <taxon>Mortierellomycotina</taxon>
        <taxon>Mortierellomycetes</taxon>
        <taxon>Mortierellales</taxon>
        <taxon>Mortierellaceae</taxon>
        <taxon>Mortierella</taxon>
    </lineage>
</organism>
<dbReference type="GO" id="GO:1990571">
    <property type="term" value="P:meiotic centromere clustering"/>
    <property type="evidence" value="ECO:0007669"/>
    <property type="project" value="UniProtKB-ARBA"/>
</dbReference>
<feature type="region of interest" description="Disordered" evidence="13">
    <location>
        <begin position="1112"/>
        <end position="1181"/>
    </location>
</feature>
<evidence type="ECO:0000256" key="11">
    <source>
        <dbReference type="ARBA" id="ARBA00025722"/>
    </source>
</evidence>
<keyword evidence="6" id="KW-0808">Transferase</keyword>
<comment type="subcellular location">
    <subcellularLocation>
        <location evidence="2">Cytoplasm</location>
        <location evidence="2">Cytoskeleton</location>
    </subcellularLocation>
</comment>
<feature type="domain" description="TOG" evidence="14">
    <location>
        <begin position="1429"/>
        <end position="1662"/>
    </location>
</feature>
<dbReference type="Proteomes" id="UP000738359">
    <property type="component" value="Unassembled WGS sequence"/>
</dbReference>
<feature type="repeat" description="HEAT" evidence="12">
    <location>
        <begin position="1599"/>
        <end position="1637"/>
    </location>
</feature>
<dbReference type="GO" id="GO:0061863">
    <property type="term" value="F:microtubule plus end polymerase"/>
    <property type="evidence" value="ECO:0007669"/>
    <property type="project" value="InterPro"/>
</dbReference>
<sequence length="2640" mass="286228">MASQDRGNQSKASSDMEISSGEEDTIYPPATKPSTIPEGDNDLMKDGADFIALGFNDDDGHGNVKKLVDKKRKRSPNRDSEDDQPAFPESCPWMGRSIYSDMRSVPVMLTQELKDFVRYISPTEEEHKVRLYVLEKVKRSVQSIWPGAQVAVFGSFDTKLYLPTSDMDIVVLVDRDITKQDLFALASHFRKGMVGVDIRPVAGARVPLVKLKETATGIPVDVSFNITSGIQSADAIRKYLEAYPGLRSLVMIIKHFLTLKGQNEPFLGGLGSYTTILMILSFLQMHPQIQAKVIDAEENLGVLLIEFFELYGLCFNYNDVGIAVTDGGSYFDKQRQYTSVRTANKGNRQGSQAILLRCIDPNDPLNDTAASSYNFKDVRKAFVAAFMSLTQNVQRRNRNLFGPQDRNDGRTGEKRKGRGAVQQASLIENVLSVPHSTLEHRRHIRKLFYDGTLQRQLNVPLQTGLAARESMEDQGVVTDKTRERETELATADGPPRKKLASGRKKPVLDKVVAPRIAPLRDVQFIHADDSEEEDGAYFDNLMEQGAAEYGSSDHDDAEDGGGAPEENFSSIPVQERLDHKNWKARVSAYEELAKLFRTSVEESDFRRYEGSLRKIALDSNAVAQESGLTTLIQFVENAQDPNRTRNTVVPAVVEKCLSSTRTGTKTKALELILLYVEADSPDPVIEDVLPGLAAKLPKLVATTTNALAAIIRYVVRYGLFTIGSNIGWGAHADWINLAWTISTFGVKNLNVKPLLKKLPPLFGHSDKNVRAEASALTVELYRWLGKAIMPSLEELKPVQLKELTEAFEKLPDEKPTQLKYLRSQQAEMAAAAAAGGEDGAEDEDEDEEMAIVDELDLFDPVDVNAKMESNFYELLASKKWQERKEALDGLLVHCKAQKILDNHYSELVGVLGKRMADTNINIVIVAANCLEGLARGLRDSFNKYKPSVAGLVMDRLKERKVTVVEALSGALNAMYSTIPYSELLEDTAANAVHKNPQIRAEVIKLQIQRLKEIKIVPSKAEIKNGCEMLVKAFDDGDASVREAAAEALGTLMKCCGEKPLLAYVEKLDTVKMGKVKEYSEKAVVKAKAAPVAAPKAAPVKAAPPKVLTAKPVAKKPVAAKEETSVKKVAPAGRPSALSSVKKPVAKASVAPSTNSASAGAKKVAPAAGGSKKDDEPLRYKFSSESAEEQAAEFLTPELIAEFGDSSWKVRLEAMEKLHELVESNSDFEAELITRVLAKKPGWKESNFQVTTKLYGILQLQAQTLPTFSKACAALTIPAMIDKMGDIKLKKAAGDCLTVYAETLSLPFVLSQSYDPLKKLKAPKALADSLLWIHQQLEDFGITGLQVRELIDFLKFALGSANAAVRTNAVSVLGVLRRFIGPGIRSFVEDCNSALLATIDTEFAKVADMEPPQVSKGVVEDSAGNAAVEELFPKVDIGNQFTSALLEECGDANWKVRKEGLEKVAAIVDANKRIKPNLGGLPGALKLRLADSNKNLQILTMEICTNLAVAMGKPFDKYARILCSNVASCLTDQKDNVRNASIAALDAFATQSGLDPLVSSLAVSLVTNSPTLRKDLLVWLTTFCNGAKERDVTLPDLSPLAPPVLQCLQDRSPDVRKAGQSFLPILMVSVGYDAIVAKCSDLKGAAKSAIMPMLEAAKPAPPPRPPSAAGNSKISPPERGALNTLPSLPKPGVKAGARPGASAIGQPKTAPRPATSTPPTIPGPSREQQSSPTPALPSLPLPGSGIVAPRSRLTLKKPGQPMQSGLDSGIPGAPQRVSRLHDMQPDYDDYQSSSSAMSQPSTSMSMQQQRPFEAMEGVHSTSQPLNGSRSIGPNGLGGMGNGLAMNSNVMSQPPPTIVVPPSAQIKRLSVSGGDRRGEAVMDFLVTQITSEDAIQSIEALKQLEKALHGPVDVIIPHINELVNAHTLQIRLAYTGLEQRNNSTTRVCKHLVNSLVSIFSNKQLACKVQSDPLYNLLHELASRLLDKNLDRVESGQQLAKALNVTMVKVLENSNRNATFSALLLILVRCAQPLRNMEDSAHQAKFGDLIMKCIWKLTKTIKECVAAGTLKANELLADMNDFLVSISPPEWKRRAQEGVPLGDMPLRTVKTVLVELSSGMGDEVFNHLDLIHDPTKSAIHQYLVHMTGSKKRPITQVLNPSTQPVPGNTSRMSVVGAMTNQNLSTHNMLQQQQQQHQHMRMQSPQLQQSPQFQHRALSPNISHQSAFGGQMQGGSPSAVSGFGMQPPQLQQQQQQHAQSEYGSAGANPNRMSMAMGSPMSQSQSVSGASESKGTEDASGASETEMNSRLTQIFTKIGTREETKQGIADLYQFQKMYPNMESKVNAQLAKTGTFFQSYIRRGLANLEAEANSAAASGGSSASAGGAGGLTGSPTVRDREVADIIAARKRESVLSMANSESGMSTTGSLSADPSESYKDRLARLQQMFGYKSESKTPSPVQDGHDSRIADAGRNSPSLSARQQQELDFQQHQLQQQQILAQHTRSRPSSLYQSSFTAASTASPTASQFGNSVSGMHSPYQTHFGQQQDGSNNSGNGFSSGNAGMGMGGMSPSNSAPSLQSLQDSMAAKERAQTVALMKERLAKMKSQTLNSSQLALQHYHQQQAASGSGSDQQGGGGGQGGQHYF</sequence>
<dbReference type="InterPro" id="IPR045110">
    <property type="entry name" value="XMAP215"/>
</dbReference>
<evidence type="ECO:0000313" key="15">
    <source>
        <dbReference type="EMBL" id="KAF9966831.1"/>
    </source>
</evidence>